<dbReference type="Pfam" id="PF01257">
    <property type="entry name" value="2Fe-2S_thioredx"/>
    <property type="match status" value="1"/>
</dbReference>
<dbReference type="PANTHER" id="PTHR43342">
    <property type="entry name" value="NADH-QUINONE OXIDOREDUCTASE, E SUBUNIT"/>
    <property type="match status" value="1"/>
</dbReference>
<comment type="similarity">
    <text evidence="1">Belongs to the complex I 24 kDa subunit family.</text>
</comment>
<dbReference type="InterPro" id="IPR002023">
    <property type="entry name" value="NuoE-like"/>
</dbReference>
<dbReference type="CDD" id="cd03081">
    <property type="entry name" value="TRX_Fd_NuoE_FDH_gamma"/>
    <property type="match status" value="1"/>
</dbReference>
<dbReference type="RefSeq" id="WP_180284040.1">
    <property type="nucleotide sequence ID" value="NZ_JABFDB010000016.1"/>
</dbReference>
<keyword evidence="2" id="KW-0001">2Fe-2S</keyword>
<name>A0ABX2TGH6_9PROT</name>
<comment type="caution">
    <text evidence="7">The sequence shown here is derived from an EMBL/GenBank/DDBJ whole genome shotgun (WGS) entry which is preliminary data.</text>
</comment>
<dbReference type="InterPro" id="IPR041921">
    <property type="entry name" value="NuoE_N"/>
</dbReference>
<dbReference type="EMBL" id="JABFDB010000016">
    <property type="protein sequence ID" value="NYZ22268.1"/>
    <property type="molecule type" value="Genomic_DNA"/>
</dbReference>
<evidence type="ECO:0000256" key="4">
    <source>
        <dbReference type="ARBA" id="ARBA00023004"/>
    </source>
</evidence>
<dbReference type="PIRSF" id="PIRSF000216">
    <property type="entry name" value="NADH_DH_24kDa"/>
    <property type="match status" value="1"/>
</dbReference>
<protein>
    <submittedName>
        <fullName evidence="7">Formate dehydrogenase subunit gamma</fullName>
    </submittedName>
</protein>
<dbReference type="InterPro" id="IPR028431">
    <property type="entry name" value="NADP_DH_HndA-like"/>
</dbReference>
<dbReference type="Proteomes" id="UP000584642">
    <property type="component" value="Unassembled WGS sequence"/>
</dbReference>
<keyword evidence="5" id="KW-0411">Iron-sulfur</keyword>
<evidence type="ECO:0000256" key="1">
    <source>
        <dbReference type="ARBA" id="ARBA00010643"/>
    </source>
</evidence>
<evidence type="ECO:0000256" key="5">
    <source>
        <dbReference type="ARBA" id="ARBA00023014"/>
    </source>
</evidence>
<organism evidence="7 8">
    <name type="scientific">Azospirillum oleiclasticum</name>
    <dbReference type="NCBI Taxonomy" id="2735135"/>
    <lineage>
        <taxon>Bacteria</taxon>
        <taxon>Pseudomonadati</taxon>
        <taxon>Pseudomonadota</taxon>
        <taxon>Alphaproteobacteria</taxon>
        <taxon>Rhodospirillales</taxon>
        <taxon>Azospirillaceae</taxon>
        <taxon>Azospirillum</taxon>
    </lineage>
</organism>
<keyword evidence="3" id="KW-0479">Metal-binding</keyword>
<dbReference type="SUPFAM" id="SSF52833">
    <property type="entry name" value="Thioredoxin-like"/>
    <property type="match status" value="1"/>
</dbReference>
<dbReference type="InterPro" id="IPR036249">
    <property type="entry name" value="Thioredoxin-like_sf"/>
</dbReference>
<dbReference type="Gene3D" id="1.10.10.1590">
    <property type="entry name" value="NADH-quinone oxidoreductase subunit E"/>
    <property type="match status" value="1"/>
</dbReference>
<evidence type="ECO:0000313" key="8">
    <source>
        <dbReference type="Proteomes" id="UP000584642"/>
    </source>
</evidence>
<dbReference type="PROSITE" id="PS01099">
    <property type="entry name" value="COMPLEX1_24K"/>
    <property type="match status" value="1"/>
</dbReference>
<comment type="cofactor">
    <cofactor evidence="6">
        <name>[2Fe-2S] cluster</name>
        <dbReference type="ChEBI" id="CHEBI:190135"/>
    </cofactor>
</comment>
<reference evidence="7 8" key="1">
    <citation type="submission" date="2020-05" db="EMBL/GenBank/DDBJ databases">
        <title>Azospirillum oleiclasticum sp. nov, a nitrogen-fixing and heavy crude oil-emulsifying bacterium isolated from the crude oil of Yumen Oilfield.</title>
        <authorList>
            <person name="Wu D."/>
            <person name="Cai M."/>
            <person name="Zhang X."/>
        </authorList>
    </citation>
    <scope>NUCLEOTIDE SEQUENCE [LARGE SCALE GENOMIC DNA]</scope>
    <source>
        <strain evidence="7 8">ROY-1-1-2</strain>
    </source>
</reference>
<evidence type="ECO:0000256" key="3">
    <source>
        <dbReference type="ARBA" id="ARBA00022723"/>
    </source>
</evidence>
<keyword evidence="4" id="KW-0408">Iron</keyword>
<proteinExistence type="inferred from homology"/>
<evidence type="ECO:0000313" key="7">
    <source>
        <dbReference type="EMBL" id="NYZ22268.1"/>
    </source>
</evidence>
<evidence type="ECO:0000256" key="6">
    <source>
        <dbReference type="ARBA" id="ARBA00034078"/>
    </source>
</evidence>
<dbReference type="PANTHER" id="PTHR43342:SF2">
    <property type="entry name" value="POTENTIAL NAD-REDUCING HYDROGENASE SUBUNIT"/>
    <property type="match status" value="1"/>
</dbReference>
<evidence type="ECO:0000256" key="2">
    <source>
        <dbReference type="ARBA" id="ARBA00022714"/>
    </source>
</evidence>
<accession>A0ABX2TGH6</accession>
<gene>
    <name evidence="7" type="ORF">HND93_21355</name>
</gene>
<dbReference type="Gene3D" id="3.40.30.10">
    <property type="entry name" value="Glutaredoxin"/>
    <property type="match status" value="1"/>
</dbReference>
<keyword evidence="8" id="KW-1185">Reference proteome</keyword>
<dbReference type="NCBIfam" id="NF004638">
    <property type="entry name" value="PRK05988.1"/>
    <property type="match status" value="1"/>
</dbReference>
<sequence>MNGRAEWNAQRAQAIIDGNRHLRGALLPILHALQEEFGCIDEAAVPMLARSMNLSRADVHGVISFYHDFRRERPGRHTIKVCRAEACQASGCDSLIGHIERSLGVEMHGTTDDGAFTLEPVFCLGNCALGPAAMIDGDLHGRVTPARFDALVAETLASENPQ</sequence>